<feature type="compositionally biased region" description="Acidic residues" evidence="1">
    <location>
        <begin position="232"/>
        <end position="255"/>
    </location>
</feature>
<feature type="compositionally biased region" description="Basic and acidic residues" evidence="1">
    <location>
        <begin position="1200"/>
        <end position="1209"/>
    </location>
</feature>
<dbReference type="KEGG" id="tet:TTHERM_00145290"/>
<keyword evidence="3" id="KW-1185">Reference proteome</keyword>
<feature type="compositionally biased region" description="Polar residues" evidence="1">
    <location>
        <begin position="273"/>
        <end position="286"/>
    </location>
</feature>
<feature type="compositionally biased region" description="Basic residues" evidence="1">
    <location>
        <begin position="1210"/>
        <end position="1223"/>
    </location>
</feature>
<feature type="compositionally biased region" description="Low complexity" evidence="1">
    <location>
        <begin position="1265"/>
        <end position="1279"/>
    </location>
</feature>
<feature type="region of interest" description="Disordered" evidence="1">
    <location>
        <begin position="1153"/>
        <end position="1305"/>
    </location>
</feature>
<feature type="compositionally biased region" description="Low complexity" evidence="1">
    <location>
        <begin position="96"/>
        <end position="110"/>
    </location>
</feature>
<sequence length="1305" mass="152934">MLQQYQNQQQSQVPQSQRQSRRSSSNFNLKDDISSQSNKGEFTQGSTFGIYDQKSDNLINNSLNSQQENQGKMLFQNIQIDQADQSKNAALIKSRQQSSSENNSNNQQSQTTDQIRVIIDSQQKALDQTTNSSQGSQNIVNAVGQEYLKRFENESQEQQLSKNNKLCNAISKDIKANYDQHFLSQTQVLENQESSNNQQINKYSQQQEVVDFKMDIEETDNQLQQKQLIENYGEEEECQQYDNENKEEELDEEENQFAYKKGKFLKKSKKPSNDINTNVKTRSKLGNKTTNKKDQKNNKAQNNIQKAENSKINTTQTHSKTAGKGEAYFNRTYRGNNNTTHGGLSKMNTSGNEIANAVIKDEIVEQNKAENLDTLVNSLQFQRQSSQQLFSSDTQKPCQSYLAQLSFQNKQQNISDNQQTYNKENDCSNKIDNKQYNQDAQRNQQQINLVPTFQQSGRKYLKRVIDKIVLDFRSNQDLQQQSLKELAITLNDLFSQVNELHLKIPDNQDWNNLITLEFSTCMPIVLDVRIDPICFQKVAFTNMNKEIQTAFRKLKFGDRLKDNPNTQQIQEEIQNWFCPEKDFVCKKSLVKENYLQSQEINQNLEQLEFENYRYQQIFFKSSLHSFCSICQNQASEQHYLQANTQGLYFCYSQKDILIQDFIEFLDKVQINLQNQYSQIFNEGEIRENLCSNQQLYLFQHFKNREFTNYNGDQAIRDFKLQQISEQKIQNKSEDDFIQTPVQTKNPNQLPQSMNRNSQSQEQYLNYSTPVTQPFKFQNSNFYQEQQLQKQFQINSMNNNKINHHMQSYYVSQEDFKYNNFHKKLERALKLKLIESVTIRFCFQEYYYEEQYELVQKIYNIIKIISQRININKLYLSVNQGISPLILSQIIFVEELNIDLIEAGSCLKDKNVFYLNLRKPKYQILKHDLQIFAQIVNQNASFEEIHINFDEKQKTCIQSISHLLTRYRQEINLKEQTLTIFRENLPPIQEFPSSVCEYLDIIDESGNFNDKEVEQEEEETDLVSNKYSQSPEIYNKYSNYDDLGQEENSVDSQNSSEKNILDTKQENDQFIQNIHCLSEKNPFDSVIDSNKNNIIINLIQNEQNNIEVQKLSQNNISLQLKEVEEQTPKFISSQIETEKQSQKIEVEEQLIEQESQQVETDVTQNLSVSKKRERKRQPKKKADLNLEQKQSISEKAISKKRNQDKDEKRQQKSKNQKVNAKQKKGKDNEQTIKNLNSENEQDQKSSSINEQQDDESKEALTNLETNQINSPNNSNNSTNSKGDQYLNIKGKQQILKQDQNPQQLLY</sequence>
<evidence type="ECO:0000256" key="1">
    <source>
        <dbReference type="SAM" id="MobiDB-lite"/>
    </source>
</evidence>
<organism evidence="2 3">
    <name type="scientific">Tetrahymena thermophila (strain SB210)</name>
    <dbReference type="NCBI Taxonomy" id="312017"/>
    <lineage>
        <taxon>Eukaryota</taxon>
        <taxon>Sar</taxon>
        <taxon>Alveolata</taxon>
        <taxon>Ciliophora</taxon>
        <taxon>Intramacronucleata</taxon>
        <taxon>Oligohymenophorea</taxon>
        <taxon>Hymenostomatida</taxon>
        <taxon>Tetrahymenina</taxon>
        <taxon>Tetrahymenidae</taxon>
        <taxon>Tetrahymena</taxon>
    </lineage>
</organism>
<feature type="region of interest" description="Disordered" evidence="1">
    <location>
        <begin position="232"/>
        <end position="325"/>
    </location>
</feature>
<feature type="compositionally biased region" description="Low complexity" evidence="1">
    <location>
        <begin position="1"/>
        <end position="25"/>
    </location>
</feature>
<dbReference type="EMBL" id="GG662793">
    <property type="protein sequence ID" value="EAR90924.2"/>
    <property type="molecule type" value="Genomic_DNA"/>
</dbReference>
<feature type="region of interest" description="Disordered" evidence="1">
    <location>
        <begin position="1"/>
        <end position="48"/>
    </location>
</feature>
<dbReference type="RefSeq" id="XP_001011169.2">
    <property type="nucleotide sequence ID" value="XM_001011169.3"/>
</dbReference>
<feature type="compositionally biased region" description="Polar residues" evidence="1">
    <location>
        <begin position="1153"/>
        <end position="1167"/>
    </location>
</feature>
<name>I7M7B6_TETTS</name>
<dbReference type="InParanoid" id="I7M7B6"/>
<feature type="compositionally biased region" description="Polar residues" evidence="1">
    <location>
        <begin position="1230"/>
        <end position="1249"/>
    </location>
</feature>
<dbReference type="GeneID" id="7836587"/>
<feature type="compositionally biased region" description="Low complexity" evidence="1">
    <location>
        <begin position="298"/>
        <end position="307"/>
    </location>
</feature>
<feature type="compositionally biased region" description="Polar residues" evidence="1">
    <location>
        <begin position="34"/>
        <end position="47"/>
    </location>
</feature>
<feature type="compositionally biased region" description="Basic residues" evidence="1">
    <location>
        <begin position="260"/>
        <end position="270"/>
    </location>
</feature>
<gene>
    <name evidence="2" type="ORF">TTHERM_00145290</name>
</gene>
<dbReference type="Proteomes" id="UP000009168">
    <property type="component" value="Unassembled WGS sequence"/>
</dbReference>
<proteinExistence type="predicted"/>
<reference evidence="3" key="1">
    <citation type="journal article" date="2006" name="PLoS Biol.">
        <title>Macronuclear genome sequence of the ciliate Tetrahymena thermophila, a model eukaryote.</title>
        <authorList>
            <person name="Eisen J.A."/>
            <person name="Coyne R.S."/>
            <person name="Wu M."/>
            <person name="Wu D."/>
            <person name="Thiagarajan M."/>
            <person name="Wortman J.R."/>
            <person name="Badger J.H."/>
            <person name="Ren Q."/>
            <person name="Amedeo P."/>
            <person name="Jones K.M."/>
            <person name="Tallon L.J."/>
            <person name="Delcher A.L."/>
            <person name="Salzberg S.L."/>
            <person name="Silva J.C."/>
            <person name="Haas B.J."/>
            <person name="Majoros W.H."/>
            <person name="Farzad M."/>
            <person name="Carlton J.M."/>
            <person name="Smith R.K. Jr."/>
            <person name="Garg J."/>
            <person name="Pearlman R.E."/>
            <person name="Karrer K.M."/>
            <person name="Sun L."/>
            <person name="Manning G."/>
            <person name="Elde N.C."/>
            <person name="Turkewitz A.P."/>
            <person name="Asai D.J."/>
            <person name="Wilkes D.E."/>
            <person name="Wang Y."/>
            <person name="Cai H."/>
            <person name="Collins K."/>
            <person name="Stewart B.A."/>
            <person name="Lee S.R."/>
            <person name="Wilamowska K."/>
            <person name="Weinberg Z."/>
            <person name="Ruzzo W.L."/>
            <person name="Wloga D."/>
            <person name="Gaertig J."/>
            <person name="Frankel J."/>
            <person name="Tsao C.-C."/>
            <person name="Gorovsky M.A."/>
            <person name="Keeling P.J."/>
            <person name="Waller R.F."/>
            <person name="Patron N.J."/>
            <person name="Cherry J.M."/>
            <person name="Stover N.A."/>
            <person name="Krieger C.J."/>
            <person name="del Toro C."/>
            <person name="Ryder H.F."/>
            <person name="Williamson S.C."/>
            <person name="Barbeau R.A."/>
            <person name="Hamilton E.P."/>
            <person name="Orias E."/>
        </authorList>
    </citation>
    <scope>NUCLEOTIDE SEQUENCE [LARGE SCALE GENOMIC DNA]</scope>
    <source>
        <strain evidence="3">SB210</strain>
    </source>
</reference>
<feature type="compositionally biased region" description="Basic residues" evidence="1">
    <location>
        <begin position="1168"/>
        <end position="1178"/>
    </location>
</feature>
<protein>
    <submittedName>
        <fullName evidence="2">Uncharacterized protein</fullName>
    </submittedName>
</protein>
<feature type="region of interest" description="Disordered" evidence="1">
    <location>
        <begin position="89"/>
        <end position="112"/>
    </location>
</feature>
<feature type="compositionally biased region" description="Polar residues" evidence="1">
    <location>
        <begin position="310"/>
        <end position="320"/>
    </location>
</feature>
<evidence type="ECO:0000313" key="2">
    <source>
        <dbReference type="EMBL" id="EAR90924.2"/>
    </source>
</evidence>
<evidence type="ECO:0000313" key="3">
    <source>
        <dbReference type="Proteomes" id="UP000009168"/>
    </source>
</evidence>
<feature type="compositionally biased region" description="Polar residues" evidence="1">
    <location>
        <begin position="1293"/>
        <end position="1305"/>
    </location>
</feature>
<accession>I7M7B6</accession>